<keyword evidence="4 5" id="KW-0472">Membrane</keyword>
<gene>
    <name evidence="7" type="ORF">M231_05863</name>
</gene>
<accession>A0A4Q1BH35</accession>
<evidence type="ECO:0000313" key="8">
    <source>
        <dbReference type="Proteomes" id="UP000289152"/>
    </source>
</evidence>
<comment type="subcellular location">
    <subcellularLocation>
        <location evidence="1">Membrane</location>
        <topology evidence="1">Multi-pass membrane protein</topology>
    </subcellularLocation>
</comment>
<protein>
    <recommendedName>
        <fullName evidence="6">Sugar phosphate transporter domain-containing protein</fullName>
    </recommendedName>
</protein>
<keyword evidence="8" id="KW-1185">Reference proteome</keyword>
<feature type="transmembrane region" description="Helical" evidence="5">
    <location>
        <begin position="7"/>
        <end position="28"/>
    </location>
</feature>
<feature type="domain" description="Sugar phosphate transporter" evidence="6">
    <location>
        <begin position="11"/>
        <end position="307"/>
    </location>
</feature>
<dbReference type="GO" id="GO:0016020">
    <property type="term" value="C:membrane"/>
    <property type="evidence" value="ECO:0007669"/>
    <property type="project" value="UniProtKB-SubCell"/>
</dbReference>
<dbReference type="PANTHER" id="PTHR11132">
    <property type="entry name" value="SOLUTE CARRIER FAMILY 35"/>
    <property type="match status" value="1"/>
</dbReference>
<dbReference type="VEuPathDB" id="FungiDB:TREMEDRAFT_35270"/>
<dbReference type="InterPro" id="IPR004853">
    <property type="entry name" value="Sugar_P_trans_dom"/>
</dbReference>
<evidence type="ECO:0000256" key="1">
    <source>
        <dbReference type="ARBA" id="ARBA00004141"/>
    </source>
</evidence>
<dbReference type="EMBL" id="SDIL01000084">
    <property type="protein sequence ID" value="RXK36889.1"/>
    <property type="molecule type" value="Genomic_DNA"/>
</dbReference>
<evidence type="ECO:0000256" key="4">
    <source>
        <dbReference type="ARBA" id="ARBA00023136"/>
    </source>
</evidence>
<dbReference type="InParanoid" id="A0A4Q1BH35"/>
<evidence type="ECO:0000256" key="5">
    <source>
        <dbReference type="SAM" id="Phobius"/>
    </source>
</evidence>
<keyword evidence="3 5" id="KW-1133">Transmembrane helix</keyword>
<comment type="caution">
    <text evidence="7">The sequence shown here is derived from an EMBL/GenBank/DDBJ whole genome shotgun (WGS) entry which is preliminary data.</text>
</comment>
<feature type="transmembrane region" description="Helical" evidence="5">
    <location>
        <begin position="195"/>
        <end position="215"/>
    </location>
</feature>
<feature type="transmembrane region" description="Helical" evidence="5">
    <location>
        <begin position="74"/>
        <end position="94"/>
    </location>
</feature>
<evidence type="ECO:0000256" key="3">
    <source>
        <dbReference type="ARBA" id="ARBA00022989"/>
    </source>
</evidence>
<feature type="transmembrane region" description="Helical" evidence="5">
    <location>
        <begin position="235"/>
        <end position="256"/>
    </location>
</feature>
<reference evidence="7 8" key="1">
    <citation type="submission" date="2016-06" db="EMBL/GenBank/DDBJ databases">
        <title>Evolution of pathogenesis and genome organization in the Tremellales.</title>
        <authorList>
            <person name="Cuomo C."/>
            <person name="Litvintseva A."/>
            <person name="Heitman J."/>
            <person name="Chen Y."/>
            <person name="Sun S."/>
            <person name="Springer D."/>
            <person name="Dromer F."/>
            <person name="Young S."/>
            <person name="Zeng Q."/>
            <person name="Chapman S."/>
            <person name="Gujja S."/>
            <person name="Saif S."/>
            <person name="Birren B."/>
        </authorList>
    </citation>
    <scope>NUCLEOTIDE SEQUENCE [LARGE SCALE GENOMIC DNA]</scope>
    <source>
        <strain evidence="7 8">ATCC 28783</strain>
    </source>
</reference>
<feature type="transmembrane region" description="Helical" evidence="5">
    <location>
        <begin position="163"/>
        <end position="183"/>
    </location>
</feature>
<dbReference type="InterPro" id="IPR050186">
    <property type="entry name" value="TPT_transporter"/>
</dbReference>
<feature type="transmembrane region" description="Helical" evidence="5">
    <location>
        <begin position="292"/>
        <end position="309"/>
    </location>
</feature>
<dbReference type="OrthoDB" id="5547497at2759"/>
<sequence>MPQDDPPVWKVASVVSFYMAVALVMVMVNKWVLTKTSLPLTFLFLQLSIAVLLLLLSSLSSPTLFHIPRLCRKTLLALAPLCLVNLIGLIFNIYCLQLVDASYFQVARGLTLPITVLLTSFTSGEKPTNQILISCFFVTYGFTYSFIPLPWISNEKAVEETPMLGMLLGMACAMMIAIHAILVKNALKVVDGKMLDLAYWQNLLSAIGLIPFILLSGEIGGVERLIKGEEGDLRAFIIGSGVTGIVGFLICIAGLLSIKVTSPVTHMFSAAVRSVLQTILGVYLFHDVFNTNRIMSIILIILGGLLYTWHKARSQVKPTPPDVAKEPLLSDQTIDLEKGLSEERS</sequence>
<dbReference type="InterPro" id="IPR037185">
    <property type="entry name" value="EmrE-like"/>
</dbReference>
<name>A0A4Q1BH35_TREME</name>
<evidence type="ECO:0000313" key="7">
    <source>
        <dbReference type="EMBL" id="RXK36889.1"/>
    </source>
</evidence>
<dbReference type="FunCoup" id="A0A4Q1BH35">
    <property type="interactions" value="84"/>
</dbReference>
<dbReference type="SUPFAM" id="SSF103481">
    <property type="entry name" value="Multidrug resistance efflux transporter EmrE"/>
    <property type="match status" value="1"/>
</dbReference>
<keyword evidence="2 5" id="KW-0812">Transmembrane</keyword>
<proteinExistence type="predicted"/>
<evidence type="ECO:0000259" key="6">
    <source>
        <dbReference type="Pfam" id="PF03151"/>
    </source>
</evidence>
<dbReference type="AlphaFoldDB" id="A0A4Q1BH35"/>
<feature type="transmembrane region" description="Helical" evidence="5">
    <location>
        <begin position="131"/>
        <end position="151"/>
    </location>
</feature>
<feature type="transmembrane region" description="Helical" evidence="5">
    <location>
        <begin position="40"/>
        <end position="62"/>
    </location>
</feature>
<dbReference type="Proteomes" id="UP000289152">
    <property type="component" value="Unassembled WGS sequence"/>
</dbReference>
<organism evidence="7 8">
    <name type="scientific">Tremella mesenterica</name>
    <name type="common">Jelly fungus</name>
    <dbReference type="NCBI Taxonomy" id="5217"/>
    <lineage>
        <taxon>Eukaryota</taxon>
        <taxon>Fungi</taxon>
        <taxon>Dikarya</taxon>
        <taxon>Basidiomycota</taxon>
        <taxon>Agaricomycotina</taxon>
        <taxon>Tremellomycetes</taxon>
        <taxon>Tremellales</taxon>
        <taxon>Tremellaceae</taxon>
        <taxon>Tremella</taxon>
    </lineage>
</organism>
<dbReference type="Pfam" id="PF03151">
    <property type="entry name" value="TPT"/>
    <property type="match status" value="1"/>
</dbReference>
<evidence type="ECO:0000256" key="2">
    <source>
        <dbReference type="ARBA" id="ARBA00022692"/>
    </source>
</evidence>